<evidence type="ECO:0000313" key="1">
    <source>
        <dbReference type="EMBL" id="SHG51773.1"/>
    </source>
</evidence>
<organism evidence="1 2">
    <name type="scientific">Hydrocarboniphaga daqingensis</name>
    <dbReference type="NCBI Taxonomy" id="490188"/>
    <lineage>
        <taxon>Bacteria</taxon>
        <taxon>Pseudomonadati</taxon>
        <taxon>Pseudomonadota</taxon>
        <taxon>Gammaproteobacteria</taxon>
        <taxon>Nevskiales</taxon>
        <taxon>Nevskiaceae</taxon>
        <taxon>Hydrocarboniphaga</taxon>
    </lineage>
</organism>
<reference evidence="1 2" key="1">
    <citation type="submission" date="2016-11" db="EMBL/GenBank/DDBJ databases">
        <authorList>
            <person name="Jaros S."/>
            <person name="Januszkiewicz K."/>
            <person name="Wedrychowicz H."/>
        </authorList>
    </citation>
    <scope>NUCLEOTIDE SEQUENCE [LARGE SCALE GENOMIC DNA]</scope>
    <source>
        <strain evidence="1 2">CGMCC 1.7049</strain>
    </source>
</reference>
<dbReference type="EMBL" id="FQWZ01000001">
    <property type="protein sequence ID" value="SHG51773.1"/>
    <property type="molecule type" value="Genomic_DNA"/>
</dbReference>
<name>A0A1M5KHV9_9GAMM</name>
<dbReference type="Pfam" id="PF07386">
    <property type="entry name" value="DUF1499"/>
    <property type="match status" value="1"/>
</dbReference>
<gene>
    <name evidence="1" type="ORF">SAMN04488068_0546</name>
</gene>
<evidence type="ECO:0000313" key="2">
    <source>
        <dbReference type="Proteomes" id="UP000199758"/>
    </source>
</evidence>
<dbReference type="RefSeq" id="WP_084083097.1">
    <property type="nucleotide sequence ID" value="NZ_FQWZ01000001.1"/>
</dbReference>
<dbReference type="OrthoDB" id="9793534at2"/>
<dbReference type="STRING" id="490188.SAMN04488068_0546"/>
<sequence>MLKTFSIALLMSALLFAGYGVYRSLTPPSDLYSTTGQFAGCPTRPSCVSSMAGDDLHKVAALGYSGDFAANYVMLKEVVERIGGTIEHEREGYIHAVFVTPKMKFHDDLELLMLPNGRVDVRSISRFAYDDHGVNRSRVEQLRRAFEAMP</sequence>
<dbReference type="PANTHER" id="PTHR34801:SF6">
    <property type="entry name" value="SLL1620 PROTEIN"/>
    <property type="match status" value="1"/>
</dbReference>
<dbReference type="Proteomes" id="UP000199758">
    <property type="component" value="Unassembled WGS sequence"/>
</dbReference>
<proteinExistence type="predicted"/>
<dbReference type="AlphaFoldDB" id="A0A1M5KHV9"/>
<protein>
    <submittedName>
        <fullName evidence="1">Uncharacterized conserved protein, DUF1499 family</fullName>
    </submittedName>
</protein>
<accession>A0A1M5KHV9</accession>
<dbReference type="InterPro" id="IPR010865">
    <property type="entry name" value="DUF1499"/>
</dbReference>
<keyword evidence="2" id="KW-1185">Reference proteome</keyword>
<dbReference type="PANTHER" id="PTHR34801">
    <property type="entry name" value="EXPRESSED PROTEIN"/>
    <property type="match status" value="1"/>
</dbReference>